<dbReference type="STRING" id="1502745.SAMN02799620_05695"/>
<dbReference type="CDD" id="cd07812">
    <property type="entry name" value="SRPBCC"/>
    <property type="match status" value="1"/>
</dbReference>
<dbReference type="Pfam" id="PF10604">
    <property type="entry name" value="Polyketide_cyc2"/>
    <property type="match status" value="1"/>
</dbReference>
<proteinExistence type="predicted"/>
<evidence type="ECO:0000313" key="4">
    <source>
        <dbReference type="Proteomes" id="UP000515498"/>
    </source>
</evidence>
<dbReference type="RefSeq" id="WP_090363824.1">
    <property type="nucleotide sequence ID" value="NZ_CP059894.1"/>
</dbReference>
<dbReference type="KEGG" id="mflu:HZU40_06625"/>
<name>A0A1G4WZ97_9MYCO</name>
<dbReference type="EMBL" id="CP059894">
    <property type="protein sequence ID" value="QNJ93967.1"/>
    <property type="molecule type" value="Genomic_DNA"/>
</dbReference>
<dbReference type="Proteomes" id="UP000199707">
    <property type="component" value="Unassembled WGS sequence"/>
</dbReference>
<sequence length="149" mass="16197">MTVSRQIAASRERVWAVLCDGWTYSGWVVGNSRIRAVGADWPDTGSRILHSIGTWPAVIDDETVVVSVDPGRELALLAKVRPAAEARITLHLSDTADGGCQVEMSEVAVGGPLKWVPDAVALLAVAPRNRECLWRLAMIAERNEPDQVE</sequence>
<dbReference type="EMBL" id="FMUB01000015">
    <property type="protein sequence ID" value="SCX32766.1"/>
    <property type="molecule type" value="Genomic_DNA"/>
</dbReference>
<dbReference type="Proteomes" id="UP000515498">
    <property type="component" value="Chromosome"/>
</dbReference>
<organism evidence="2 3">
    <name type="scientific">Mycolicibacterium fluoranthenivorans</name>
    <dbReference type="NCBI Taxonomy" id="258505"/>
    <lineage>
        <taxon>Bacteria</taxon>
        <taxon>Bacillati</taxon>
        <taxon>Actinomycetota</taxon>
        <taxon>Actinomycetes</taxon>
        <taxon>Mycobacteriales</taxon>
        <taxon>Mycobacteriaceae</taxon>
        <taxon>Mycolicibacterium</taxon>
    </lineage>
</organism>
<reference evidence="1 4" key="3">
    <citation type="submission" date="2020-07" db="EMBL/GenBank/DDBJ databases">
        <title>Draft genome sequence of four isobutane-metabolizing strains capable of cometabolically degrading diverse ether contaminants.</title>
        <authorList>
            <person name="Chen W."/>
            <person name="Faulkner N."/>
            <person name="Smith C."/>
            <person name="Hyman M."/>
        </authorList>
    </citation>
    <scope>NUCLEOTIDE SEQUENCE [LARGE SCALE GENOMIC DNA]</scope>
    <source>
        <strain evidence="1 4">2A</strain>
    </source>
</reference>
<evidence type="ECO:0000313" key="1">
    <source>
        <dbReference type="EMBL" id="QNJ93967.1"/>
    </source>
</evidence>
<gene>
    <name evidence="1" type="ORF">HZU40_06625</name>
    <name evidence="2" type="ORF">SAMN02799620_05695</name>
</gene>
<evidence type="ECO:0000313" key="3">
    <source>
        <dbReference type="Proteomes" id="UP000199707"/>
    </source>
</evidence>
<dbReference type="AlphaFoldDB" id="A0A1G4WZ97"/>
<reference evidence="2" key="1">
    <citation type="submission" date="2016-10" db="EMBL/GenBank/DDBJ databases">
        <authorList>
            <person name="de Groot N.N."/>
        </authorList>
    </citation>
    <scope>NUCLEOTIDE SEQUENCE [LARGE SCALE GENOMIC DNA]</scope>
    <source>
        <strain evidence="2">UNC267MFSha1.1M11</strain>
    </source>
</reference>
<accession>A0A1G4WZ97</accession>
<reference evidence="3" key="2">
    <citation type="submission" date="2016-10" db="EMBL/GenBank/DDBJ databases">
        <authorList>
            <person name="Varghese N."/>
            <person name="Submissions S."/>
        </authorList>
    </citation>
    <scope>NUCLEOTIDE SEQUENCE [LARGE SCALE GENOMIC DNA]</scope>
    <source>
        <strain evidence="3">UNC267MFSha1.1M11</strain>
    </source>
</reference>
<dbReference type="InterPro" id="IPR019587">
    <property type="entry name" value="Polyketide_cyclase/dehydratase"/>
</dbReference>
<dbReference type="SUPFAM" id="SSF55961">
    <property type="entry name" value="Bet v1-like"/>
    <property type="match status" value="1"/>
</dbReference>
<dbReference type="Gene3D" id="3.30.530.20">
    <property type="match status" value="1"/>
</dbReference>
<protein>
    <submittedName>
        <fullName evidence="2">Polyketide cyclase / dehydrase and lipid transport</fullName>
    </submittedName>
    <submittedName>
        <fullName evidence="1">SRPBCC family protein</fullName>
    </submittedName>
</protein>
<dbReference type="InterPro" id="IPR023393">
    <property type="entry name" value="START-like_dom_sf"/>
</dbReference>
<evidence type="ECO:0000313" key="2">
    <source>
        <dbReference type="EMBL" id="SCX32766.1"/>
    </source>
</evidence>